<reference evidence="2" key="1">
    <citation type="submission" date="2020-10" db="EMBL/GenBank/DDBJ databases">
        <authorList>
            <person name="Han B."/>
            <person name="Lu T."/>
            <person name="Zhao Q."/>
            <person name="Huang X."/>
            <person name="Zhao Y."/>
        </authorList>
    </citation>
    <scope>NUCLEOTIDE SEQUENCE</scope>
</reference>
<comment type="caution">
    <text evidence="2">The sequence shown here is derived from an EMBL/GenBank/DDBJ whole genome shotgun (WGS) entry which is preliminary data.</text>
</comment>
<evidence type="ECO:0000313" key="3">
    <source>
        <dbReference type="Proteomes" id="UP000604825"/>
    </source>
</evidence>
<accession>A0A811PW27</accession>
<keyword evidence="1" id="KW-1133">Transmembrane helix</keyword>
<proteinExistence type="predicted"/>
<organism evidence="2 3">
    <name type="scientific">Miscanthus lutarioriparius</name>
    <dbReference type="NCBI Taxonomy" id="422564"/>
    <lineage>
        <taxon>Eukaryota</taxon>
        <taxon>Viridiplantae</taxon>
        <taxon>Streptophyta</taxon>
        <taxon>Embryophyta</taxon>
        <taxon>Tracheophyta</taxon>
        <taxon>Spermatophyta</taxon>
        <taxon>Magnoliopsida</taxon>
        <taxon>Liliopsida</taxon>
        <taxon>Poales</taxon>
        <taxon>Poaceae</taxon>
        <taxon>PACMAD clade</taxon>
        <taxon>Panicoideae</taxon>
        <taxon>Andropogonodae</taxon>
        <taxon>Andropogoneae</taxon>
        <taxon>Saccharinae</taxon>
        <taxon>Miscanthus</taxon>
    </lineage>
</organism>
<dbReference type="AlphaFoldDB" id="A0A811PW27"/>
<keyword evidence="3" id="KW-1185">Reference proteome</keyword>
<protein>
    <submittedName>
        <fullName evidence="2">Uncharacterized protein</fullName>
    </submittedName>
</protein>
<evidence type="ECO:0000313" key="2">
    <source>
        <dbReference type="EMBL" id="CAD6247586.1"/>
    </source>
</evidence>
<dbReference type="EMBL" id="CAJGYO010000007">
    <property type="protein sequence ID" value="CAD6247586.1"/>
    <property type="molecule type" value="Genomic_DNA"/>
</dbReference>
<feature type="transmembrane region" description="Helical" evidence="1">
    <location>
        <begin position="20"/>
        <end position="50"/>
    </location>
</feature>
<name>A0A811PW27_9POAL</name>
<gene>
    <name evidence="2" type="ORF">NCGR_LOCUS31772</name>
</gene>
<feature type="transmembrane region" description="Helical" evidence="1">
    <location>
        <begin position="71"/>
        <end position="96"/>
    </location>
</feature>
<sequence length="103" mass="11453">MAEALLKPRPLVQLPSPVTLVGFMLLAFSSAMVLGAVTSFLVFSFLDLAMLSHCLRLYARTPLASSPRRELLMMAAWLLASMLVVTFLQLLELWFLTTHGENN</sequence>
<evidence type="ECO:0000256" key="1">
    <source>
        <dbReference type="SAM" id="Phobius"/>
    </source>
</evidence>
<dbReference type="Proteomes" id="UP000604825">
    <property type="component" value="Unassembled WGS sequence"/>
</dbReference>
<keyword evidence="1" id="KW-0472">Membrane</keyword>
<dbReference type="OrthoDB" id="681967at2759"/>
<keyword evidence="1" id="KW-0812">Transmembrane</keyword>